<protein>
    <submittedName>
        <fullName evidence="1">Uncharacterized protein</fullName>
    </submittedName>
</protein>
<feature type="non-terminal residue" evidence="1">
    <location>
        <position position="54"/>
    </location>
</feature>
<evidence type="ECO:0000313" key="2">
    <source>
        <dbReference type="Proteomes" id="UP001529510"/>
    </source>
</evidence>
<dbReference type="EMBL" id="JAMKFB020000308">
    <property type="protein sequence ID" value="KAL0149982.1"/>
    <property type="molecule type" value="Genomic_DNA"/>
</dbReference>
<dbReference type="Proteomes" id="UP001529510">
    <property type="component" value="Unassembled WGS sequence"/>
</dbReference>
<accession>A0ABD0MMH8</accession>
<gene>
    <name evidence="1" type="ORF">M9458_054641</name>
</gene>
<comment type="caution">
    <text evidence="1">The sequence shown here is derived from an EMBL/GenBank/DDBJ whole genome shotgun (WGS) entry which is preliminary data.</text>
</comment>
<name>A0ABD0MMH8_CIRMR</name>
<reference evidence="1 2" key="1">
    <citation type="submission" date="2024-05" db="EMBL/GenBank/DDBJ databases">
        <title>Genome sequencing and assembly of Indian major carp, Cirrhinus mrigala (Hamilton, 1822).</title>
        <authorList>
            <person name="Mohindra V."/>
            <person name="Chowdhury L.M."/>
            <person name="Lal K."/>
            <person name="Jena J.K."/>
        </authorList>
    </citation>
    <scope>NUCLEOTIDE SEQUENCE [LARGE SCALE GENOMIC DNA]</scope>
    <source>
        <strain evidence="1">CM1030</strain>
        <tissue evidence="1">Blood</tissue>
    </source>
</reference>
<organism evidence="1 2">
    <name type="scientific">Cirrhinus mrigala</name>
    <name type="common">Mrigala</name>
    <dbReference type="NCBI Taxonomy" id="683832"/>
    <lineage>
        <taxon>Eukaryota</taxon>
        <taxon>Metazoa</taxon>
        <taxon>Chordata</taxon>
        <taxon>Craniata</taxon>
        <taxon>Vertebrata</taxon>
        <taxon>Euteleostomi</taxon>
        <taxon>Actinopterygii</taxon>
        <taxon>Neopterygii</taxon>
        <taxon>Teleostei</taxon>
        <taxon>Ostariophysi</taxon>
        <taxon>Cypriniformes</taxon>
        <taxon>Cyprinidae</taxon>
        <taxon>Labeoninae</taxon>
        <taxon>Labeonini</taxon>
        <taxon>Cirrhinus</taxon>
    </lineage>
</organism>
<proteinExistence type="predicted"/>
<keyword evidence="2" id="KW-1185">Reference proteome</keyword>
<feature type="non-terminal residue" evidence="1">
    <location>
        <position position="1"/>
    </location>
</feature>
<evidence type="ECO:0000313" key="1">
    <source>
        <dbReference type="EMBL" id="KAL0149982.1"/>
    </source>
</evidence>
<dbReference type="AlphaFoldDB" id="A0ABD0MMH8"/>
<sequence length="54" mass="5820">EQRWLSAVFEAVKQQLHPLINASLGLSVARLSLAVVQKVQTALGSDATDLPVSY</sequence>